<dbReference type="Proteomes" id="UP001321760">
    <property type="component" value="Unassembled WGS sequence"/>
</dbReference>
<feature type="region of interest" description="Disordered" evidence="1">
    <location>
        <begin position="1"/>
        <end position="39"/>
    </location>
</feature>
<proteinExistence type="predicted"/>
<gene>
    <name evidence="2" type="ORF">QBC34DRAFT_17578</name>
</gene>
<evidence type="ECO:0000256" key="1">
    <source>
        <dbReference type="SAM" id="MobiDB-lite"/>
    </source>
</evidence>
<reference evidence="2" key="2">
    <citation type="submission" date="2023-05" db="EMBL/GenBank/DDBJ databases">
        <authorList>
            <consortium name="Lawrence Berkeley National Laboratory"/>
            <person name="Steindorff A."/>
            <person name="Hensen N."/>
            <person name="Bonometti L."/>
            <person name="Westerberg I."/>
            <person name="Brannstrom I.O."/>
            <person name="Guillou S."/>
            <person name="Cros-Aarteil S."/>
            <person name="Calhoun S."/>
            <person name="Haridas S."/>
            <person name="Kuo A."/>
            <person name="Mondo S."/>
            <person name="Pangilinan J."/>
            <person name="Riley R."/>
            <person name="Labutti K."/>
            <person name="Andreopoulos B."/>
            <person name="Lipzen A."/>
            <person name="Chen C."/>
            <person name="Yanf M."/>
            <person name="Daum C."/>
            <person name="Ng V."/>
            <person name="Clum A."/>
            <person name="Ohm R."/>
            <person name="Martin F."/>
            <person name="Silar P."/>
            <person name="Natvig D."/>
            <person name="Lalanne C."/>
            <person name="Gautier V."/>
            <person name="Ament-Velasquez S.L."/>
            <person name="Kruys A."/>
            <person name="Hutchinson M.I."/>
            <person name="Powell A.J."/>
            <person name="Barry K."/>
            <person name="Miller A.N."/>
            <person name="Grigoriev I.V."/>
            <person name="Debuchy R."/>
            <person name="Gladieux P."/>
            <person name="Thoren M.H."/>
            <person name="Johannesson H."/>
        </authorList>
    </citation>
    <scope>NUCLEOTIDE SEQUENCE</scope>
    <source>
        <strain evidence="2">PSN243</strain>
    </source>
</reference>
<sequence length="239" mass="26100">MSHNTNGKPRLSSSPISLEDVGSRRRAKPPRHGTSVMDRDRGLVVMESRARKQPLAPKRTELIPSLWPKAQEVKNLHCGVAVLNLSGIQVMTVFGEAEARKKAASREPKLSFKPEQILQYRPKPRTVESYLSEARNLVLTIGGEVYRRSAMVGCCRLGREVRGCATEDGDADDGGEEEREKEEADHGDDDCNDAITIIPNRPEAMGWMRVVVPTRNLDVEDVGCAGEEVGGGSGTGPAI</sequence>
<protein>
    <submittedName>
        <fullName evidence="2">Uncharacterized protein</fullName>
    </submittedName>
</protein>
<evidence type="ECO:0000313" key="3">
    <source>
        <dbReference type="Proteomes" id="UP001321760"/>
    </source>
</evidence>
<reference evidence="2" key="1">
    <citation type="journal article" date="2023" name="Mol. Phylogenet. Evol.">
        <title>Genome-scale phylogeny and comparative genomics of the fungal order Sordariales.</title>
        <authorList>
            <person name="Hensen N."/>
            <person name="Bonometti L."/>
            <person name="Westerberg I."/>
            <person name="Brannstrom I.O."/>
            <person name="Guillou S."/>
            <person name="Cros-Aarteil S."/>
            <person name="Calhoun S."/>
            <person name="Haridas S."/>
            <person name="Kuo A."/>
            <person name="Mondo S."/>
            <person name="Pangilinan J."/>
            <person name="Riley R."/>
            <person name="LaButti K."/>
            <person name="Andreopoulos B."/>
            <person name="Lipzen A."/>
            <person name="Chen C."/>
            <person name="Yan M."/>
            <person name="Daum C."/>
            <person name="Ng V."/>
            <person name="Clum A."/>
            <person name="Steindorff A."/>
            <person name="Ohm R.A."/>
            <person name="Martin F."/>
            <person name="Silar P."/>
            <person name="Natvig D.O."/>
            <person name="Lalanne C."/>
            <person name="Gautier V."/>
            <person name="Ament-Velasquez S.L."/>
            <person name="Kruys A."/>
            <person name="Hutchinson M.I."/>
            <person name="Powell A.J."/>
            <person name="Barry K."/>
            <person name="Miller A.N."/>
            <person name="Grigoriev I.V."/>
            <person name="Debuchy R."/>
            <person name="Gladieux P."/>
            <person name="Hiltunen Thoren M."/>
            <person name="Johannesson H."/>
        </authorList>
    </citation>
    <scope>NUCLEOTIDE SEQUENCE</scope>
    <source>
        <strain evidence="2">PSN243</strain>
    </source>
</reference>
<organism evidence="2 3">
    <name type="scientific">Podospora aff. communis PSN243</name>
    <dbReference type="NCBI Taxonomy" id="3040156"/>
    <lineage>
        <taxon>Eukaryota</taxon>
        <taxon>Fungi</taxon>
        <taxon>Dikarya</taxon>
        <taxon>Ascomycota</taxon>
        <taxon>Pezizomycotina</taxon>
        <taxon>Sordariomycetes</taxon>
        <taxon>Sordariomycetidae</taxon>
        <taxon>Sordariales</taxon>
        <taxon>Podosporaceae</taxon>
        <taxon>Podospora</taxon>
    </lineage>
</organism>
<name>A0AAV9GYR5_9PEZI</name>
<dbReference type="EMBL" id="MU865922">
    <property type="protein sequence ID" value="KAK4452835.1"/>
    <property type="molecule type" value="Genomic_DNA"/>
</dbReference>
<comment type="caution">
    <text evidence="2">The sequence shown here is derived from an EMBL/GenBank/DDBJ whole genome shotgun (WGS) entry which is preliminary data.</text>
</comment>
<keyword evidence="3" id="KW-1185">Reference proteome</keyword>
<feature type="compositionally biased region" description="Polar residues" evidence="1">
    <location>
        <begin position="1"/>
        <end position="16"/>
    </location>
</feature>
<evidence type="ECO:0000313" key="2">
    <source>
        <dbReference type="EMBL" id="KAK4452835.1"/>
    </source>
</evidence>
<feature type="compositionally biased region" description="Acidic residues" evidence="1">
    <location>
        <begin position="167"/>
        <end position="192"/>
    </location>
</feature>
<accession>A0AAV9GYR5</accession>
<dbReference type="AlphaFoldDB" id="A0AAV9GYR5"/>
<feature type="region of interest" description="Disordered" evidence="1">
    <location>
        <begin position="165"/>
        <end position="193"/>
    </location>
</feature>